<evidence type="ECO:0000313" key="13">
    <source>
        <dbReference type="EMBL" id="ABC91939.1"/>
    </source>
</evidence>
<evidence type="ECO:0000256" key="1">
    <source>
        <dbReference type="ARBA" id="ARBA00004651"/>
    </source>
</evidence>
<feature type="transmembrane region" description="Helical" evidence="12">
    <location>
        <begin position="170"/>
        <end position="187"/>
    </location>
</feature>
<dbReference type="CDD" id="cd06579">
    <property type="entry name" value="TM_PBP1_transp_AraH_like"/>
    <property type="match status" value="1"/>
</dbReference>
<comment type="subcellular location">
    <subcellularLocation>
        <location evidence="1">Cell membrane</location>
        <topology evidence="1">Multi-pass membrane protein</topology>
    </subcellularLocation>
</comment>
<dbReference type="GO" id="GO:0022857">
    <property type="term" value="F:transmembrane transporter activity"/>
    <property type="evidence" value="ECO:0007669"/>
    <property type="project" value="InterPro"/>
</dbReference>
<dbReference type="Pfam" id="PF02653">
    <property type="entry name" value="BPD_transp_2"/>
    <property type="match status" value="1"/>
</dbReference>
<feature type="region of interest" description="Disordered" evidence="11">
    <location>
        <begin position="18"/>
        <end position="49"/>
    </location>
</feature>
<evidence type="ECO:0000256" key="3">
    <source>
        <dbReference type="ARBA" id="ARBA00022475"/>
    </source>
</evidence>
<keyword evidence="3" id="KW-1003">Cell membrane</keyword>
<reference evidence="13 14" key="1">
    <citation type="journal article" date="2006" name="Proc. Natl. Acad. Sci. U.S.A.">
        <title>The partitioned Rhizobium etli genome: genetic and metabolic redundancy in seven interacting replicons.</title>
        <authorList>
            <person name="Gonzalez V."/>
            <person name="Santamaria R.I."/>
            <person name="Bustos P."/>
            <person name="Hernandez-Gonzalez I."/>
            <person name="Medrano-Soto A."/>
            <person name="Moreno-Hagelsieb G."/>
            <person name="Janga S.C."/>
            <person name="Ramirez M.A."/>
            <person name="Jimenez-Jacinto V."/>
            <person name="Collado-Vides J."/>
            <person name="Davila G."/>
        </authorList>
    </citation>
    <scope>NUCLEOTIDE SEQUENCE [LARGE SCALE GENOMIC DNA]</scope>
    <source>
        <strain evidence="14">ATCC 51251 / DSM 11541 / JCM 21823 / NBRC 15573 / CFN 42</strain>
    </source>
</reference>
<accession>Q2K5E7</accession>
<keyword evidence="8 12" id="KW-0472">Membrane</keyword>
<dbReference type="EMBL" id="CP000133">
    <property type="protein sequence ID" value="ABC91939.1"/>
    <property type="molecule type" value="Genomic_DNA"/>
</dbReference>
<evidence type="ECO:0000256" key="7">
    <source>
        <dbReference type="ARBA" id="ARBA00022989"/>
    </source>
</evidence>
<comment type="function">
    <text evidence="9">Part of the binding-protein-dependent transport system for D-xylose. Probably responsible for the translocation of the substrate across the membrane.</text>
</comment>
<dbReference type="eggNOG" id="COG4214">
    <property type="taxonomic scope" value="Bacteria"/>
</dbReference>
<evidence type="ECO:0000256" key="12">
    <source>
        <dbReference type="SAM" id="Phobius"/>
    </source>
</evidence>
<gene>
    <name evidence="13" type="primary">xylH</name>
    <name evidence="13" type="ordered locus">RHE_CH03173</name>
</gene>
<evidence type="ECO:0000256" key="9">
    <source>
        <dbReference type="ARBA" id="ARBA00035611"/>
    </source>
</evidence>
<evidence type="ECO:0000256" key="10">
    <source>
        <dbReference type="ARBA" id="ARBA00035686"/>
    </source>
</evidence>
<keyword evidence="14" id="KW-1185">Reference proteome</keyword>
<sequence>MHSLPEACRVATPRFPEASRWSVEEQTMTPPTISGTPAQPSKHNGGTAKPMAEMVKSTTSSGPRTAEANAVTRFFRATEIDTRLLGMIGALIIIWIGFHIITGGLFLTPRNLWNLSVQTTDIAIMTTGMVLIIVTRNIDLSVGSVLGLCGMIMGVTQAKILPEYIGFDSPFTWVITLIIGLIAGGLIGTFQGMIIAFLNVPSFIVTLGGLLVWRGATWLVTSGQTVAPMDQTFRIMGGGAEGSIGATWSWIVGIAACLFVIAGIIGSRHQRRRFGFPRRPIWAEYFLAILSCFLILGAVSIANSYYWPINIAKKYAETNNIPWPETGLDIPYGIAVPVLIAIVVGIIMTFIATRLRFGRYVFAIGGNPEAAELAGIKTRWVTVRIFALMGILAAIAAAISTARLNAATNSQGTLDELYTIAAAVIGGTSLAGGTGTIAGAMLGALVMQSLQSGMVLAHVDTPLQSVVVGTVLVVAVWLDTVYRARAK</sequence>
<dbReference type="Proteomes" id="UP000001936">
    <property type="component" value="Chromosome"/>
</dbReference>
<dbReference type="KEGG" id="ret:RHE_CH03173"/>
<feature type="transmembrane region" description="Helical" evidence="12">
    <location>
        <begin position="112"/>
        <end position="133"/>
    </location>
</feature>
<dbReference type="AlphaFoldDB" id="Q2K5E7"/>
<keyword evidence="2" id="KW-0813">Transport</keyword>
<feature type="transmembrane region" description="Helical" evidence="12">
    <location>
        <begin position="247"/>
        <end position="265"/>
    </location>
</feature>
<keyword evidence="7 12" id="KW-1133">Transmembrane helix</keyword>
<keyword evidence="6 12" id="KW-0812">Transmembrane</keyword>
<evidence type="ECO:0000313" key="14">
    <source>
        <dbReference type="Proteomes" id="UP000001936"/>
    </source>
</evidence>
<proteinExistence type="predicted"/>
<keyword evidence="5" id="KW-0762">Sugar transport</keyword>
<dbReference type="PANTHER" id="PTHR32196">
    <property type="entry name" value="ABC TRANSPORTER PERMEASE PROTEIN YPHD-RELATED-RELATED"/>
    <property type="match status" value="1"/>
</dbReference>
<evidence type="ECO:0000256" key="5">
    <source>
        <dbReference type="ARBA" id="ARBA00022597"/>
    </source>
</evidence>
<feature type="transmembrane region" description="Helical" evidence="12">
    <location>
        <begin position="84"/>
        <end position="106"/>
    </location>
</feature>
<evidence type="ECO:0000256" key="6">
    <source>
        <dbReference type="ARBA" id="ARBA00022692"/>
    </source>
</evidence>
<feature type="transmembrane region" description="Helical" evidence="12">
    <location>
        <begin position="330"/>
        <end position="352"/>
    </location>
</feature>
<dbReference type="InterPro" id="IPR001851">
    <property type="entry name" value="ABC_transp_permease"/>
</dbReference>
<feature type="transmembrane region" description="Helical" evidence="12">
    <location>
        <begin position="285"/>
        <end position="307"/>
    </location>
</feature>
<keyword evidence="4" id="KW-0997">Cell inner membrane</keyword>
<feature type="transmembrane region" description="Helical" evidence="12">
    <location>
        <begin position="140"/>
        <end position="158"/>
    </location>
</feature>
<dbReference type="HOGENOM" id="CLU_028880_2_0_5"/>
<evidence type="ECO:0000256" key="8">
    <source>
        <dbReference type="ARBA" id="ARBA00023136"/>
    </source>
</evidence>
<feature type="transmembrane region" description="Helical" evidence="12">
    <location>
        <begin position="194"/>
        <end position="213"/>
    </location>
</feature>
<evidence type="ECO:0000256" key="4">
    <source>
        <dbReference type="ARBA" id="ARBA00022519"/>
    </source>
</evidence>
<feature type="transmembrane region" description="Helical" evidence="12">
    <location>
        <begin position="418"/>
        <end position="447"/>
    </location>
</feature>
<evidence type="ECO:0000256" key="2">
    <source>
        <dbReference type="ARBA" id="ARBA00022448"/>
    </source>
</evidence>
<organism evidence="13 14">
    <name type="scientific">Rhizobium etli (strain ATCC 51251 / DSM 11541 / JCM 21823 / NBRC 15573 / CFN 42)</name>
    <dbReference type="NCBI Taxonomy" id="347834"/>
    <lineage>
        <taxon>Bacteria</taxon>
        <taxon>Pseudomonadati</taxon>
        <taxon>Pseudomonadota</taxon>
        <taxon>Alphaproteobacteria</taxon>
        <taxon>Hyphomicrobiales</taxon>
        <taxon>Rhizobiaceae</taxon>
        <taxon>Rhizobium/Agrobacterium group</taxon>
        <taxon>Rhizobium</taxon>
    </lineage>
</organism>
<protein>
    <recommendedName>
        <fullName evidence="10">Xylose transport system permease protein XylH</fullName>
    </recommendedName>
</protein>
<evidence type="ECO:0000256" key="11">
    <source>
        <dbReference type="SAM" id="MobiDB-lite"/>
    </source>
</evidence>
<name>Q2K5E7_RHIEC</name>
<dbReference type="GO" id="GO:0005886">
    <property type="term" value="C:plasma membrane"/>
    <property type="evidence" value="ECO:0007669"/>
    <property type="project" value="UniProtKB-SubCell"/>
</dbReference>
<feature type="compositionally biased region" description="Polar residues" evidence="11">
    <location>
        <begin position="24"/>
        <end position="44"/>
    </location>
</feature>
<dbReference type="PANTHER" id="PTHR32196:SF32">
    <property type="entry name" value="XYLOSE TRANSPORT SYSTEM PERMEASE PROTEIN XYLH"/>
    <property type="match status" value="1"/>
</dbReference>
<feature type="transmembrane region" description="Helical" evidence="12">
    <location>
        <begin position="385"/>
        <end position="406"/>
    </location>
</feature>